<dbReference type="PANTHER" id="PTHR42723:SF1">
    <property type="entry name" value="CHLOROPHYLL SYNTHASE, CHLOROPLASTIC"/>
    <property type="match status" value="1"/>
</dbReference>
<keyword evidence="5 7" id="KW-0472">Membrane</keyword>
<dbReference type="Pfam" id="PF01040">
    <property type="entry name" value="UbiA"/>
    <property type="match status" value="1"/>
</dbReference>
<dbReference type="InterPro" id="IPR044878">
    <property type="entry name" value="UbiA_sf"/>
</dbReference>
<dbReference type="CDD" id="cd13958">
    <property type="entry name" value="PT_UbiA_chlorophyll"/>
    <property type="match status" value="1"/>
</dbReference>
<sequence length="320" mass="34454">MGRGGGVWLVKEGVVPSSSFRLSKTASPASTPMRRKVSAWIELLKPVTWIPIMCAYVAGALCSAKFTTASLADWRLWLGLVMSGPLISGTCQAMNDYFDRDVDAINEPYRPIPSGRISLREATLGISLLCGLTLVAAYLIHPWIVALAVIGIVNAHLYSAKPIKLKRIVWVGNATVAASYILLPWMSGELAFKGQISWTATAVAVCYVIASIGSMTTNDFKSLEGDARMAIHTLPQVFGVRRGAWLGVFVLNAGQLAAAGLLATLGEWGWAGLVGATVLPQMWFQRTFLADPIGKAVWYNAHAQGFLVLGMFLAAWAVRA</sequence>
<organism evidence="8 9">
    <name type="scientific">Chloracidobacterium validum</name>
    <dbReference type="NCBI Taxonomy" id="2821543"/>
    <lineage>
        <taxon>Bacteria</taxon>
        <taxon>Pseudomonadati</taxon>
        <taxon>Acidobacteriota</taxon>
        <taxon>Terriglobia</taxon>
        <taxon>Terriglobales</taxon>
        <taxon>Acidobacteriaceae</taxon>
        <taxon>Chloracidobacterium</taxon>
    </lineage>
</organism>
<dbReference type="Proteomes" id="UP000676506">
    <property type="component" value="Chromosome 2"/>
</dbReference>
<evidence type="ECO:0000256" key="5">
    <source>
        <dbReference type="ARBA" id="ARBA00023136"/>
    </source>
</evidence>
<gene>
    <name evidence="8" type="primary">chlG</name>
    <name evidence="8" type="ORF">J8C06_11270</name>
</gene>
<feature type="transmembrane region" description="Helical" evidence="7">
    <location>
        <begin position="126"/>
        <end position="153"/>
    </location>
</feature>
<accession>A0ABX8BI48</accession>
<evidence type="ECO:0000313" key="8">
    <source>
        <dbReference type="EMBL" id="QUW04725.1"/>
    </source>
</evidence>
<evidence type="ECO:0000256" key="3">
    <source>
        <dbReference type="ARBA" id="ARBA00022692"/>
    </source>
</evidence>
<dbReference type="InterPro" id="IPR050475">
    <property type="entry name" value="Prenyltransferase_related"/>
</dbReference>
<name>A0ABX8BI48_9BACT</name>
<evidence type="ECO:0000256" key="6">
    <source>
        <dbReference type="ARBA" id="ARBA00023171"/>
    </source>
</evidence>
<feature type="transmembrane region" description="Helical" evidence="7">
    <location>
        <begin position="244"/>
        <end position="262"/>
    </location>
</feature>
<protein>
    <submittedName>
        <fullName evidence="8">Chlorophyll synthase ChlG</fullName>
        <ecNumber evidence="8">2.5.1.62</ecNumber>
    </submittedName>
</protein>
<keyword evidence="9" id="KW-1185">Reference proteome</keyword>
<evidence type="ECO:0000256" key="4">
    <source>
        <dbReference type="ARBA" id="ARBA00022989"/>
    </source>
</evidence>
<feature type="transmembrane region" description="Helical" evidence="7">
    <location>
        <begin position="165"/>
        <end position="183"/>
    </location>
</feature>
<dbReference type="NCBIfam" id="TIGR01476">
    <property type="entry name" value="chlor_syn_BchG"/>
    <property type="match status" value="1"/>
</dbReference>
<keyword evidence="6" id="KW-0149">Chlorophyll biosynthesis</keyword>
<feature type="transmembrane region" description="Helical" evidence="7">
    <location>
        <begin position="195"/>
        <end position="213"/>
    </location>
</feature>
<dbReference type="GO" id="GO:0046408">
    <property type="term" value="F:chlorophyll synthetase activity"/>
    <property type="evidence" value="ECO:0007669"/>
    <property type="project" value="UniProtKB-EC"/>
</dbReference>
<keyword evidence="3 7" id="KW-0812">Transmembrane</keyword>
<dbReference type="EMBL" id="CP072649">
    <property type="protein sequence ID" value="QUW04725.1"/>
    <property type="molecule type" value="Genomic_DNA"/>
</dbReference>
<dbReference type="EC" id="2.5.1.62" evidence="8"/>
<evidence type="ECO:0000256" key="2">
    <source>
        <dbReference type="ARBA" id="ARBA00022475"/>
    </source>
</evidence>
<comment type="subcellular location">
    <subcellularLocation>
        <location evidence="1">Membrane</location>
        <topology evidence="1">Multi-pass membrane protein</topology>
    </subcellularLocation>
</comment>
<keyword evidence="8" id="KW-0808">Transferase</keyword>
<proteinExistence type="predicted"/>
<evidence type="ECO:0000256" key="1">
    <source>
        <dbReference type="ARBA" id="ARBA00004141"/>
    </source>
</evidence>
<dbReference type="InterPro" id="IPR006372">
    <property type="entry name" value="Chl_synth"/>
</dbReference>
<feature type="transmembrane region" description="Helical" evidence="7">
    <location>
        <begin position="296"/>
        <end position="318"/>
    </location>
</feature>
<reference evidence="8 9" key="1">
    <citation type="submission" date="2021-03" db="EMBL/GenBank/DDBJ databases">
        <title>Genomic and phenotypic characterization of Chloracidobacterium isolates provides evidence for multiple species.</title>
        <authorList>
            <person name="Saini M.K."/>
            <person name="Costas A.M.G."/>
            <person name="Tank M."/>
            <person name="Bryant D.A."/>
        </authorList>
    </citation>
    <scope>NUCLEOTIDE SEQUENCE [LARGE SCALE GENOMIC DNA]</scope>
    <source>
        <strain evidence="8 9">BV2-C</strain>
    </source>
</reference>
<evidence type="ECO:0000256" key="7">
    <source>
        <dbReference type="SAM" id="Phobius"/>
    </source>
</evidence>
<dbReference type="Gene3D" id="1.10.357.140">
    <property type="entry name" value="UbiA prenyltransferase"/>
    <property type="match status" value="1"/>
</dbReference>
<dbReference type="NCBIfam" id="NF005742">
    <property type="entry name" value="PRK07566.1"/>
    <property type="match status" value="1"/>
</dbReference>
<dbReference type="InterPro" id="IPR000537">
    <property type="entry name" value="UbiA_prenyltransferase"/>
</dbReference>
<evidence type="ECO:0000313" key="9">
    <source>
        <dbReference type="Proteomes" id="UP000676506"/>
    </source>
</evidence>
<keyword evidence="4 7" id="KW-1133">Transmembrane helix</keyword>
<dbReference type="PANTHER" id="PTHR42723">
    <property type="entry name" value="CHLOROPHYLL SYNTHASE"/>
    <property type="match status" value="1"/>
</dbReference>
<keyword evidence="2" id="KW-1003">Cell membrane</keyword>